<reference evidence="6 7" key="1">
    <citation type="submission" date="2015-09" db="EMBL/GenBank/DDBJ databases">
        <title>Trachymyrmex zeteki WGS genome.</title>
        <authorList>
            <person name="Nygaard S."/>
            <person name="Hu H."/>
            <person name="Boomsma J."/>
            <person name="Zhang G."/>
        </authorList>
    </citation>
    <scope>NUCLEOTIDE SEQUENCE [LARGE SCALE GENOMIC DNA]</scope>
    <source>
        <strain evidence="6">Tzet28-1</strain>
        <tissue evidence="6">Whole body</tissue>
    </source>
</reference>
<dbReference type="Proteomes" id="UP000075809">
    <property type="component" value="Unassembled WGS sequence"/>
</dbReference>
<feature type="region of interest" description="Disordered" evidence="4">
    <location>
        <begin position="843"/>
        <end position="930"/>
    </location>
</feature>
<feature type="repeat" description="ANK" evidence="3">
    <location>
        <begin position="586"/>
        <end position="618"/>
    </location>
</feature>
<feature type="repeat" description="ANK" evidence="3">
    <location>
        <begin position="350"/>
        <end position="382"/>
    </location>
</feature>
<feature type="repeat" description="ANK" evidence="3">
    <location>
        <begin position="317"/>
        <end position="349"/>
    </location>
</feature>
<dbReference type="PRINTS" id="PR01415">
    <property type="entry name" value="ANKYRIN"/>
</dbReference>
<dbReference type="InterPro" id="IPR036770">
    <property type="entry name" value="Ankyrin_rpt-contain_sf"/>
</dbReference>
<feature type="repeat" description="ANK" evidence="3">
    <location>
        <begin position="619"/>
        <end position="652"/>
    </location>
</feature>
<feature type="repeat" description="ANK" evidence="3">
    <location>
        <begin position="416"/>
        <end position="448"/>
    </location>
</feature>
<feature type="repeat" description="ANK" evidence="3">
    <location>
        <begin position="520"/>
        <end position="552"/>
    </location>
</feature>
<feature type="repeat" description="ANK" evidence="3">
    <location>
        <begin position="720"/>
        <end position="753"/>
    </location>
</feature>
<organism evidence="6 7">
    <name type="scientific">Mycetomoellerius zeteki</name>
    <dbReference type="NCBI Taxonomy" id="64791"/>
    <lineage>
        <taxon>Eukaryota</taxon>
        <taxon>Metazoa</taxon>
        <taxon>Ecdysozoa</taxon>
        <taxon>Arthropoda</taxon>
        <taxon>Hexapoda</taxon>
        <taxon>Insecta</taxon>
        <taxon>Pterygota</taxon>
        <taxon>Neoptera</taxon>
        <taxon>Endopterygota</taxon>
        <taxon>Hymenoptera</taxon>
        <taxon>Apocrita</taxon>
        <taxon>Aculeata</taxon>
        <taxon>Formicoidea</taxon>
        <taxon>Formicidae</taxon>
        <taxon>Myrmicinae</taxon>
        <taxon>Mycetomoellerius</taxon>
    </lineage>
</organism>
<feature type="repeat" description="ANK" evidence="3">
    <location>
        <begin position="754"/>
        <end position="786"/>
    </location>
</feature>
<dbReference type="Pfam" id="PF13637">
    <property type="entry name" value="Ank_4"/>
    <property type="match status" value="2"/>
</dbReference>
<feature type="repeat" description="ANK" evidence="3">
    <location>
        <begin position="449"/>
        <end position="486"/>
    </location>
</feature>
<evidence type="ECO:0000256" key="4">
    <source>
        <dbReference type="SAM" id="MobiDB-lite"/>
    </source>
</evidence>
<keyword evidence="1" id="KW-0677">Repeat</keyword>
<feature type="repeat" description="ANK" evidence="3">
    <location>
        <begin position="487"/>
        <end position="519"/>
    </location>
</feature>
<name>A0A151X4P2_9HYME</name>
<proteinExistence type="predicted"/>
<feature type="compositionally biased region" description="Polar residues" evidence="4">
    <location>
        <begin position="872"/>
        <end position="889"/>
    </location>
</feature>
<dbReference type="PANTHER" id="PTHR24198:SF165">
    <property type="entry name" value="ANKYRIN REPEAT-CONTAINING PROTEIN-RELATED"/>
    <property type="match status" value="1"/>
</dbReference>
<dbReference type="PROSITE" id="PS50088">
    <property type="entry name" value="ANK_REPEAT"/>
    <property type="match status" value="14"/>
</dbReference>
<feature type="compositionally biased region" description="Low complexity" evidence="4">
    <location>
        <begin position="903"/>
        <end position="923"/>
    </location>
</feature>
<dbReference type="InterPro" id="IPR002110">
    <property type="entry name" value="Ankyrin_rpt"/>
</dbReference>
<dbReference type="STRING" id="64791.A0A151X4P2"/>
<dbReference type="SMART" id="SM00248">
    <property type="entry name" value="ANK"/>
    <property type="match status" value="17"/>
</dbReference>
<feature type="domain" description="TANC1/2-like AAA+ ATPase lid" evidence="5">
    <location>
        <begin position="185"/>
        <end position="255"/>
    </location>
</feature>
<evidence type="ECO:0000313" key="6">
    <source>
        <dbReference type="EMBL" id="KYQ55405.1"/>
    </source>
</evidence>
<dbReference type="EMBL" id="KQ982540">
    <property type="protein sequence ID" value="KYQ55405.1"/>
    <property type="molecule type" value="Genomic_DNA"/>
</dbReference>
<feature type="compositionally biased region" description="Polar residues" evidence="4">
    <location>
        <begin position="990"/>
        <end position="999"/>
    </location>
</feature>
<feature type="region of interest" description="Disordered" evidence="4">
    <location>
        <begin position="962"/>
        <end position="999"/>
    </location>
</feature>
<dbReference type="PANTHER" id="PTHR24198">
    <property type="entry name" value="ANKYRIN REPEAT AND PROTEIN KINASE DOMAIN-CONTAINING PROTEIN"/>
    <property type="match status" value="1"/>
</dbReference>
<feature type="compositionally biased region" description="Low complexity" evidence="4">
    <location>
        <begin position="962"/>
        <end position="972"/>
    </location>
</feature>
<dbReference type="Gene3D" id="1.25.40.20">
    <property type="entry name" value="Ankyrin repeat-containing domain"/>
    <property type="match status" value="5"/>
</dbReference>
<sequence>MSVQIPCDAFGAAGDRPCINKRREAISRYTGTGSGGPRLIPNTEPAPFDWAHRCEVGNDNGYRYSLFSIFDYEVLKYSGCPARSGHRIVIALGRALLFPLLEVEPPKNCLFLLVDSIDEGQTLNPPQTGTRDSRRENDNVSRTIAELLANHHHLFPQWLLLVCTARRQSKTISRMFTGFRKISLDDLRKSQVVRDVQQYILARLDQEDALRQHISRDTAEMLNQLHIKSNGCFLYLEKVLDGVAENFIVLVSQDVSPIDESPSEPLTELLGESGDINQTDSYGRTVLHTLAADGNASLLEVALAACPQAKLEAVDRNGQTPLNLAARHGYSDVVRVLLAAGARADHADCDGWTALRAAAWGGHTQVVEQLLKHGAMVDCADWDQRTALRAAAWGGHEDIVKALLKHGADVNRTDDEGRTALIAAAYMGHNEIVEHLLDFGAEIDHADSDGRTALSVAALCVPANHGYVKVVTILLERGATVDHEDKDGMTPLLVAAFEGHRDVCDLLLEFDADMDHCDVTGRTPLWAAASMGHGSVVKLLLYWGCCVDTIDNEGRTVLSVAAAQGGTDVVKQLLARGLDEQHRDNSGWTPLHYAAFEGHVDVCEALLEAGAKIDETDNDGKSAIMLAAQEGHTSLVERLLKQHNAPIDQHAHDGKTALRLAALEGHYDTVKILLSHNADVNAKDADGRSTLYILALENRLAMARFLLEHASADVESRDSEGRTSLHVSAWQGHVEMVALLLTEGAASVNACDNENRTPLHSAAWQGHAAIVRLLLEHSATPDHTCNQGATALGIAAQEGHEHCVRALLNHGADPNHSDHCGRNAIKVAAKSGHDTVVRLLEEHSANQRSLRPGINGGGSSSATSVTSNSTAETKPSSAILNPLSTQYSPAESPDSTKRRSCVSLGNNSSNSKSSSNLTGSTKSDQGKFNQNSMVNCQAPLSFTQQLQQCSRGAKSRPLSKLLSPLKSEPQSPIYASPPHSPLSDSLIPYSPTNTSPPSAQTAVNVIQSQLGVSLLAANPNMSYKTQMGYNHTSVIYEPINIKTEIIDRNNISKPFELTNEMLGLNIGKDKENGHDEKRNSADTHFTRDTHMRIILGNSGAGVGRSVKHISDHTPGRHTFTRLSERVSVKRHVHFASNVKPKRNGLVSNPAMRLVAGVRNGIENATNRNKPITTRVNGFQWKAEARKETPLLYLMDCLGEEPRANTVDGDLPRIKSESQ</sequence>
<feature type="compositionally biased region" description="Low complexity" evidence="4">
    <location>
        <begin position="860"/>
        <end position="871"/>
    </location>
</feature>
<dbReference type="AlphaFoldDB" id="A0A151X4P2"/>
<feature type="repeat" description="ANK" evidence="3">
    <location>
        <begin position="383"/>
        <end position="415"/>
    </location>
</feature>
<feature type="repeat" description="ANK" evidence="3">
    <location>
        <begin position="787"/>
        <end position="819"/>
    </location>
</feature>
<dbReference type="PROSITE" id="PS50297">
    <property type="entry name" value="ANK_REP_REGION"/>
    <property type="match status" value="12"/>
</dbReference>
<feature type="repeat" description="ANK" evidence="3">
    <location>
        <begin position="553"/>
        <end position="585"/>
    </location>
</feature>
<evidence type="ECO:0000256" key="3">
    <source>
        <dbReference type="PROSITE-ProRule" id="PRU00023"/>
    </source>
</evidence>
<dbReference type="InterPro" id="IPR058018">
    <property type="entry name" value="AAA_lid_TANC1/2"/>
</dbReference>
<evidence type="ECO:0000259" key="5">
    <source>
        <dbReference type="Pfam" id="PF25520"/>
    </source>
</evidence>
<dbReference type="Pfam" id="PF25520">
    <property type="entry name" value="AAA_lid_TANC1"/>
    <property type="match status" value="1"/>
</dbReference>
<evidence type="ECO:0000256" key="1">
    <source>
        <dbReference type="ARBA" id="ARBA00022737"/>
    </source>
</evidence>
<feature type="repeat" description="ANK" evidence="3">
    <location>
        <begin position="653"/>
        <end position="685"/>
    </location>
</feature>
<dbReference type="Pfam" id="PF12796">
    <property type="entry name" value="Ank_2"/>
    <property type="match status" value="4"/>
</dbReference>
<keyword evidence="2 3" id="KW-0040">ANK repeat</keyword>
<protein>
    <submittedName>
        <fullName evidence="6">Ankyrin repeat domain-containing protein 50</fullName>
    </submittedName>
</protein>
<evidence type="ECO:0000256" key="2">
    <source>
        <dbReference type="ARBA" id="ARBA00023043"/>
    </source>
</evidence>
<gene>
    <name evidence="6" type="ORF">ALC60_05693</name>
</gene>
<dbReference type="Pfam" id="PF00023">
    <property type="entry name" value="Ank"/>
    <property type="match status" value="1"/>
</dbReference>
<dbReference type="SUPFAM" id="SSF48403">
    <property type="entry name" value="Ankyrin repeat"/>
    <property type="match status" value="2"/>
</dbReference>
<keyword evidence="7" id="KW-1185">Reference proteome</keyword>
<accession>A0A151X4P2</accession>
<evidence type="ECO:0000313" key="7">
    <source>
        <dbReference type="Proteomes" id="UP000075809"/>
    </source>
</evidence>